<keyword evidence="1" id="KW-0812">Transmembrane</keyword>
<dbReference type="Pfam" id="PF06772">
    <property type="entry name" value="LtrA"/>
    <property type="match status" value="1"/>
</dbReference>
<feature type="transmembrane region" description="Helical" evidence="1">
    <location>
        <begin position="14"/>
        <end position="34"/>
    </location>
</feature>
<dbReference type="InterPro" id="IPR010640">
    <property type="entry name" value="Low_temperature_requirement_A"/>
</dbReference>
<feature type="transmembrane region" description="Helical" evidence="1">
    <location>
        <begin position="291"/>
        <end position="311"/>
    </location>
</feature>
<dbReference type="Proteomes" id="UP000051302">
    <property type="component" value="Unassembled WGS sequence"/>
</dbReference>
<reference evidence="2 3" key="1">
    <citation type="journal article" date="2015" name="Genome Announc.">
        <title>Expanding the biotechnology potential of lactobacilli through comparative genomics of 213 strains and associated genera.</title>
        <authorList>
            <person name="Sun Z."/>
            <person name="Harris H.M."/>
            <person name="McCann A."/>
            <person name="Guo C."/>
            <person name="Argimon S."/>
            <person name="Zhang W."/>
            <person name="Yang X."/>
            <person name="Jeffery I.B."/>
            <person name="Cooney J.C."/>
            <person name="Kagawa T.F."/>
            <person name="Liu W."/>
            <person name="Song Y."/>
            <person name="Salvetti E."/>
            <person name="Wrobel A."/>
            <person name="Rasinkangas P."/>
            <person name="Parkhill J."/>
            <person name="Rea M.C."/>
            <person name="O'Sullivan O."/>
            <person name="Ritari J."/>
            <person name="Douillard F.P."/>
            <person name="Paul Ross R."/>
            <person name="Yang R."/>
            <person name="Briner A.E."/>
            <person name="Felis G.E."/>
            <person name="de Vos W.M."/>
            <person name="Barrangou R."/>
            <person name="Klaenhammer T.R."/>
            <person name="Caufield P.W."/>
            <person name="Cui Y."/>
            <person name="Zhang H."/>
            <person name="O'Toole P.W."/>
        </authorList>
    </citation>
    <scope>NUCLEOTIDE SEQUENCE [LARGE SCALE GENOMIC DNA]</scope>
    <source>
        <strain evidence="2 3">DSM 16982</strain>
    </source>
</reference>
<evidence type="ECO:0000313" key="3">
    <source>
        <dbReference type="Proteomes" id="UP000051302"/>
    </source>
</evidence>
<dbReference type="RefSeq" id="WP_057890865.1">
    <property type="nucleotide sequence ID" value="NZ_AZFV01000001.1"/>
</dbReference>
<name>A0A0R1WR83_9LACO</name>
<dbReference type="PATRIC" id="fig|1423774.3.peg.177"/>
<evidence type="ECO:0000256" key="1">
    <source>
        <dbReference type="SAM" id="Phobius"/>
    </source>
</evidence>
<feature type="transmembrane region" description="Helical" evidence="1">
    <location>
        <begin position="161"/>
        <end position="180"/>
    </location>
</feature>
<feature type="transmembrane region" description="Helical" evidence="1">
    <location>
        <begin position="40"/>
        <end position="60"/>
    </location>
</feature>
<feature type="transmembrane region" description="Helical" evidence="1">
    <location>
        <begin position="192"/>
        <end position="214"/>
    </location>
</feature>
<keyword evidence="1" id="KW-0472">Membrane</keyword>
<dbReference type="PANTHER" id="PTHR36840:SF1">
    <property type="entry name" value="BLL5714 PROTEIN"/>
    <property type="match status" value="1"/>
</dbReference>
<sequence>MNKLIPKKVELTELFYDLVFVYAVSKLTGLLSHIPEGSSFLQQFVIFSIVLIVFINTWMVETVFTNRYGRNSIVNILFFMLDMAIVLFMSNNFNGSIQQWFRPFTLAAAILSGTLVLQYSLVNLRTTNAVDKRLTRLFIMILSLRSAFLLVGALLPFNIGLFVALIGVLASWILPGIFTSHMTNRAVNFPHLLERLTALIIISFGETIVDIADYFKINEFDIYSILIFLIICALFMVYITQFDHYIDENKANQTGNRLIYLHYPILFGISLITVSLDFIGENELSKPTAIAILYAGLILFYLGIFLADFYNKAEIKKERHVQLIFIFSTLFGLIICNFFPTFEGIVTITTIVTIVNAFTLSESMGRQTRTN</sequence>
<keyword evidence="3" id="KW-1185">Reference proteome</keyword>
<feature type="transmembrane region" description="Helical" evidence="1">
    <location>
        <begin position="323"/>
        <end position="340"/>
    </location>
</feature>
<feature type="transmembrane region" description="Helical" evidence="1">
    <location>
        <begin position="101"/>
        <end position="122"/>
    </location>
</feature>
<dbReference type="AlphaFoldDB" id="A0A0R1WR83"/>
<gene>
    <name evidence="2" type="ORF">FD31_GL000174</name>
</gene>
<dbReference type="EMBL" id="AZFV01000001">
    <property type="protein sequence ID" value="KRM18692.1"/>
    <property type="molecule type" value="Genomic_DNA"/>
</dbReference>
<feature type="transmembrane region" description="Helical" evidence="1">
    <location>
        <begin position="220"/>
        <end position="239"/>
    </location>
</feature>
<feature type="transmembrane region" description="Helical" evidence="1">
    <location>
        <begin position="134"/>
        <end position="155"/>
    </location>
</feature>
<comment type="caution">
    <text evidence="2">The sequence shown here is derived from an EMBL/GenBank/DDBJ whole genome shotgun (WGS) entry which is preliminary data.</text>
</comment>
<organism evidence="2 3">
    <name type="scientific">Companilactobacillus nantensis DSM 16982</name>
    <dbReference type="NCBI Taxonomy" id="1423774"/>
    <lineage>
        <taxon>Bacteria</taxon>
        <taxon>Bacillati</taxon>
        <taxon>Bacillota</taxon>
        <taxon>Bacilli</taxon>
        <taxon>Lactobacillales</taxon>
        <taxon>Lactobacillaceae</taxon>
        <taxon>Companilactobacillus</taxon>
    </lineage>
</organism>
<protein>
    <submittedName>
        <fullName evidence="2">Bacterial low temperature requirement protein A</fullName>
    </submittedName>
</protein>
<evidence type="ECO:0000313" key="2">
    <source>
        <dbReference type="EMBL" id="KRM18692.1"/>
    </source>
</evidence>
<dbReference type="PANTHER" id="PTHR36840">
    <property type="entry name" value="BLL5714 PROTEIN"/>
    <property type="match status" value="1"/>
</dbReference>
<proteinExistence type="predicted"/>
<keyword evidence="1" id="KW-1133">Transmembrane helix</keyword>
<feature type="transmembrane region" description="Helical" evidence="1">
    <location>
        <begin position="72"/>
        <end position="89"/>
    </location>
</feature>
<feature type="transmembrane region" description="Helical" evidence="1">
    <location>
        <begin position="260"/>
        <end position="279"/>
    </location>
</feature>
<dbReference type="STRING" id="1423774.FD31_GL000174"/>
<accession>A0A0R1WR83</accession>
<feature type="transmembrane region" description="Helical" evidence="1">
    <location>
        <begin position="346"/>
        <end position="365"/>
    </location>
</feature>